<dbReference type="RefSeq" id="WP_181284325.1">
    <property type="nucleotide sequence ID" value="NZ_JACYMP010000004.1"/>
</dbReference>
<comment type="caution">
    <text evidence="1">The sequence shown here is derived from an EMBL/GenBank/DDBJ whole genome shotgun (WGS) entry which is preliminary data.</text>
</comment>
<dbReference type="EMBL" id="JACYNJ010000018">
    <property type="protein sequence ID" value="MBD8272781.1"/>
    <property type="molecule type" value="Genomic_DNA"/>
</dbReference>
<gene>
    <name evidence="1" type="ORF">IFU03_23795</name>
</gene>
<sequence>MAVGAKATGSGAKFADQAKLDDHFARHGSDFGAKNKLEYQAQADKFLTAPKLAGVLEKARPNGDIVRYNPGTDEFGVVSSGGSIRTYYKPDPAVHGKGSNLDYFNAQ</sequence>
<evidence type="ECO:0000313" key="1">
    <source>
        <dbReference type="EMBL" id="MBD8272781.1"/>
    </source>
</evidence>
<name>A0AAE2U4E6_PSEFL</name>
<evidence type="ECO:0000313" key="2">
    <source>
        <dbReference type="Proteomes" id="UP000610293"/>
    </source>
</evidence>
<dbReference type="AlphaFoldDB" id="A0AAE2U4E6"/>
<accession>A0AAE2U4E6</accession>
<proteinExistence type="predicted"/>
<reference evidence="1" key="1">
    <citation type="journal article" date="2020" name="FEMS Microbiol. Ecol.">
        <title>Temporal dynamics of bacterial communities during seed development and maturation.</title>
        <authorList>
            <person name="Chesneau G."/>
            <person name="Torres-Cortes G."/>
            <person name="Briand M."/>
            <person name="Darrasse A."/>
            <person name="Preveaux A."/>
            <person name="Marais C."/>
            <person name="Jacques M.A."/>
            <person name="Shade A."/>
            <person name="Barret M."/>
        </authorList>
    </citation>
    <scope>NUCLEOTIDE SEQUENCE</scope>
    <source>
        <strain evidence="1">CFBP13533</strain>
    </source>
</reference>
<protein>
    <submittedName>
        <fullName evidence="1">Uncharacterized protein</fullName>
    </submittedName>
</protein>
<dbReference type="Proteomes" id="UP000610293">
    <property type="component" value="Unassembled WGS sequence"/>
</dbReference>
<organism evidence="1 2">
    <name type="scientific">Pseudomonas fluorescens</name>
    <dbReference type="NCBI Taxonomy" id="294"/>
    <lineage>
        <taxon>Bacteria</taxon>
        <taxon>Pseudomonadati</taxon>
        <taxon>Pseudomonadota</taxon>
        <taxon>Gammaproteobacteria</taxon>
        <taxon>Pseudomonadales</taxon>
        <taxon>Pseudomonadaceae</taxon>
        <taxon>Pseudomonas</taxon>
    </lineage>
</organism>